<keyword evidence="1" id="KW-0326">Glycosidase</keyword>
<reference evidence="1" key="1">
    <citation type="submission" date="2021-01" db="EMBL/GenBank/DDBJ databases">
        <authorList>
            <person name="Sun Q."/>
        </authorList>
    </citation>
    <scope>NUCLEOTIDE SEQUENCE</scope>
    <source>
        <strain evidence="1">YIM B02566</strain>
    </source>
</reference>
<dbReference type="EC" id="3.2.1.23" evidence="1"/>
<gene>
    <name evidence="1" type="ORF">JHL16_09020</name>
</gene>
<protein>
    <submittedName>
        <fullName evidence="1">Beta-glucosidase</fullName>
        <ecNumber evidence="1">3.2.1.23</ecNumber>
    </submittedName>
</protein>
<sequence length="462" mass="51187">MMSNTAEDMERLMARAEELRVPGPFLFGAATAAYQIEGAPKADGKGESIWDRFSHTPGVISDASTGDVACDHYHRWPEDIRLMRELGLGAYRFSLAWSRIQPGGTGKANATGLDFYKRLIDGLAEAGIRPFLTLYHWDLPQALQDKGGWYNRDTAYRFADYADLVSNALSDRVQNWTTLNEPWTFCWSGYATGEDAPGLKDGAKGGLAASHHALLAHGLAVPAIRGNVGNADVGIVLDLNTVTAASDKAADQAAAKHFEDAQNRWFLDAVFKGHYPQSMLDLCRDLLPDIRSDDNTIIAAPLDYLGVNIYRRSIMAGGTELPPLNFARVNPPGRYSAVNYEVWPPSIEDVLLYVHEHYAPKAIYISENGFATRPEPVTPDGAIHDVERAEYHIDHLDHMARAMRRGVPVKGYFAWTLMDNFEWAYGYSTPFGLAHVDFVTQERRIKFSGEIYATIARGNADG</sequence>
<dbReference type="EMBL" id="JAENHL010000006">
    <property type="protein sequence ID" value="MBK1866490.1"/>
    <property type="molecule type" value="Genomic_DNA"/>
</dbReference>
<comment type="caution">
    <text evidence="1">The sequence shown here is derived from an EMBL/GenBank/DDBJ whole genome shotgun (WGS) entry which is preliminary data.</text>
</comment>
<evidence type="ECO:0000313" key="2">
    <source>
        <dbReference type="Proteomes" id="UP000616151"/>
    </source>
</evidence>
<proteinExistence type="predicted"/>
<name>A0ACC5R1K4_9HYPH</name>
<dbReference type="Proteomes" id="UP000616151">
    <property type="component" value="Unassembled WGS sequence"/>
</dbReference>
<keyword evidence="2" id="KW-1185">Reference proteome</keyword>
<organism evidence="1 2">
    <name type="scientific">Taklimakanibacter albus</name>
    <dbReference type="NCBI Taxonomy" id="2800327"/>
    <lineage>
        <taxon>Bacteria</taxon>
        <taxon>Pseudomonadati</taxon>
        <taxon>Pseudomonadota</taxon>
        <taxon>Alphaproteobacteria</taxon>
        <taxon>Hyphomicrobiales</taxon>
        <taxon>Aestuariivirgaceae</taxon>
        <taxon>Taklimakanibacter</taxon>
    </lineage>
</organism>
<evidence type="ECO:0000313" key="1">
    <source>
        <dbReference type="EMBL" id="MBK1866490.1"/>
    </source>
</evidence>
<keyword evidence="1" id="KW-0378">Hydrolase</keyword>
<accession>A0ACC5R1K4</accession>